<dbReference type="SMART" id="SM01037">
    <property type="entry name" value="Bet_v_1"/>
    <property type="match status" value="1"/>
</dbReference>
<gene>
    <name evidence="2" type="ORF">MKW98_029191</name>
</gene>
<dbReference type="Proteomes" id="UP001202328">
    <property type="component" value="Unassembled WGS sequence"/>
</dbReference>
<dbReference type="InterPro" id="IPR000916">
    <property type="entry name" value="Bet_v_I/MLP"/>
</dbReference>
<evidence type="ECO:0000313" key="2">
    <source>
        <dbReference type="EMBL" id="KAI3932958.1"/>
    </source>
</evidence>
<dbReference type="SUPFAM" id="SSF55961">
    <property type="entry name" value="Bet v1-like"/>
    <property type="match status" value="1"/>
</dbReference>
<dbReference type="InterPro" id="IPR023393">
    <property type="entry name" value="START-like_dom_sf"/>
</dbReference>
<proteinExistence type="predicted"/>
<dbReference type="AlphaFoldDB" id="A0AAD4T2H9"/>
<dbReference type="Gene3D" id="3.30.530.20">
    <property type="match status" value="1"/>
</dbReference>
<reference evidence="2" key="1">
    <citation type="submission" date="2022-04" db="EMBL/GenBank/DDBJ databases">
        <title>A functionally conserved STORR gene fusion in Papaver species that diverged 16.8 million years ago.</title>
        <authorList>
            <person name="Catania T."/>
        </authorList>
    </citation>
    <scope>NUCLEOTIDE SEQUENCE</scope>
    <source>
        <strain evidence="2">S-188037</strain>
    </source>
</reference>
<accession>A0AAD4T2H9</accession>
<sequence>MAEIRKVEVECIAKFSAEKFYAMATRDAPKLPKYAPQTVRDVQVLPGDGEVRVGSVYAWDYLLDGKPSVVGTKTKITAMDNKNMSLTFTVIDGYLTDDYKSYATVLITTPIHRNENHNCCSCKKSYNHTLLIIYEWSAQYQKANEDVRDPIYMKKLVEDFIKELDTNLLKEAE</sequence>
<evidence type="ECO:0000259" key="1">
    <source>
        <dbReference type="SMART" id="SM01037"/>
    </source>
</evidence>
<dbReference type="Pfam" id="PF00407">
    <property type="entry name" value="Bet_v_1"/>
    <property type="match status" value="1"/>
</dbReference>
<comment type="caution">
    <text evidence="2">The sequence shown here is derived from an EMBL/GenBank/DDBJ whole genome shotgun (WGS) entry which is preliminary data.</text>
</comment>
<name>A0AAD4T2H9_9MAGN</name>
<evidence type="ECO:0000313" key="3">
    <source>
        <dbReference type="Proteomes" id="UP001202328"/>
    </source>
</evidence>
<keyword evidence="3" id="KW-1185">Reference proteome</keyword>
<dbReference type="GO" id="GO:0006952">
    <property type="term" value="P:defense response"/>
    <property type="evidence" value="ECO:0007669"/>
    <property type="project" value="InterPro"/>
</dbReference>
<dbReference type="EMBL" id="JAJJMB010006973">
    <property type="protein sequence ID" value="KAI3932958.1"/>
    <property type="molecule type" value="Genomic_DNA"/>
</dbReference>
<organism evidence="2 3">
    <name type="scientific">Papaver atlanticum</name>
    <dbReference type="NCBI Taxonomy" id="357466"/>
    <lineage>
        <taxon>Eukaryota</taxon>
        <taxon>Viridiplantae</taxon>
        <taxon>Streptophyta</taxon>
        <taxon>Embryophyta</taxon>
        <taxon>Tracheophyta</taxon>
        <taxon>Spermatophyta</taxon>
        <taxon>Magnoliopsida</taxon>
        <taxon>Ranunculales</taxon>
        <taxon>Papaveraceae</taxon>
        <taxon>Papaveroideae</taxon>
        <taxon>Papaver</taxon>
    </lineage>
</organism>
<dbReference type="InterPro" id="IPR051761">
    <property type="entry name" value="MLP-like_ligand-binding"/>
</dbReference>
<feature type="domain" description="Bet v I/Major latex protein" evidence="1">
    <location>
        <begin position="2"/>
        <end position="171"/>
    </location>
</feature>
<protein>
    <recommendedName>
        <fullName evidence="1">Bet v I/Major latex protein domain-containing protein</fullName>
    </recommendedName>
</protein>
<dbReference type="PANTHER" id="PTHR31907">
    <property type="entry name" value="MLP-LIKE PROTEIN 423"/>
    <property type="match status" value="1"/>
</dbReference>